<comment type="catalytic activity">
    <reaction evidence="1">
        <text>Hydrolysis of terminal non-reducing N-acetyl-D-hexosamine residues in N-acetyl-beta-D-hexosaminides.</text>
        <dbReference type="EC" id="3.2.1.52"/>
    </reaction>
</comment>
<evidence type="ECO:0000313" key="9">
    <source>
        <dbReference type="EMBL" id="UOG77444.1"/>
    </source>
</evidence>
<sequence length="673" mass="75149">MSCRLLQLSWLFSLLLGLTPTLAAPPALIPAPRQLCWTTEAFALRGRIQVSTTAETTTALADSIVAFVRQQGAQAERTPANNEPSSSVIQLALEPAGQFHQQPEGYSLTVSKRGIQLTAATEQGLFWGYRTLQQLLQTRPTLSFAGCRITDYPAFPIRGLLHDTGRSFIPLDTLYRHLAVLSRYKLNTFHWHLTEDLAWRLALDSLPQLTAASSMLRDPGKFYSKAQVRELLAFCRARHIQVIPEIDMPGHSAAFKRAIGFDMQSEQGKKTVKQVLREVCALFEGPYVHLGSDEVTIRDPSFLPAMAAVVQASGKQVLGWYPGGTLDSTTIRQLWMSSKPPLPSMRIIESRNLYLNHFATQADLISLFQRNLGDVPAATPRHLGAIAAIWNDRRPSNTGQLELLNGLYPALLTLAERAWRGGGQPETQAGVVLTNPAAFEEFEQRLLTHKRRYFSAQLFPYVRQSHQQWRILAPFPNNGDLTASFPPEQGKLDFPGVAATGATVYLRHTWGPGVVRAYVENAQPNHTAYAYTAVYSPKRQQVGLWANFHNYGRSEKDASPPAGAWDYKGSRLWLNGVLVPPPSWQQAGLLPTGLEQPYRDEPYEAREPTPVWLNKGWNQVLIKLPVGAFSTPEYRLVKWMFTCALVRQQAGQWEAADELIFAPEHYSPLPLVP</sequence>
<evidence type="ECO:0000256" key="6">
    <source>
        <dbReference type="SAM" id="SignalP"/>
    </source>
</evidence>
<proteinExistence type="inferred from homology"/>
<evidence type="ECO:0000259" key="7">
    <source>
        <dbReference type="Pfam" id="PF00728"/>
    </source>
</evidence>
<evidence type="ECO:0000313" key="10">
    <source>
        <dbReference type="Proteomes" id="UP000831113"/>
    </source>
</evidence>
<keyword evidence="5" id="KW-0326">Glycosidase</keyword>
<evidence type="ECO:0000256" key="4">
    <source>
        <dbReference type="ARBA" id="ARBA00022801"/>
    </source>
</evidence>
<dbReference type="Proteomes" id="UP000831113">
    <property type="component" value="Plasmid unnamed2"/>
</dbReference>
<keyword evidence="4" id="KW-0378">Hydrolase</keyword>
<accession>A0ABY4D8C5</accession>
<dbReference type="SUPFAM" id="SSF55545">
    <property type="entry name" value="beta-N-acetylhexosaminidase-like domain"/>
    <property type="match status" value="1"/>
</dbReference>
<dbReference type="Gene3D" id="3.20.20.80">
    <property type="entry name" value="Glycosidases"/>
    <property type="match status" value="1"/>
</dbReference>
<dbReference type="PRINTS" id="PR00738">
    <property type="entry name" value="GLHYDRLASE20"/>
</dbReference>
<name>A0ABY4D8C5_9BACT</name>
<protein>
    <recommendedName>
        <fullName evidence="3">beta-N-acetylhexosaminidase</fullName>
        <ecNumber evidence="3">3.2.1.52</ecNumber>
    </recommendedName>
</protein>
<evidence type="ECO:0000259" key="8">
    <source>
        <dbReference type="Pfam" id="PF02838"/>
    </source>
</evidence>
<dbReference type="InterPro" id="IPR017853">
    <property type="entry name" value="GH"/>
</dbReference>
<geneLocation type="plasmid" evidence="9 10">
    <name>unnamed2</name>
</geneLocation>
<dbReference type="InterPro" id="IPR015883">
    <property type="entry name" value="Glyco_hydro_20_cat"/>
</dbReference>
<evidence type="ECO:0000256" key="5">
    <source>
        <dbReference type="ARBA" id="ARBA00023295"/>
    </source>
</evidence>
<evidence type="ECO:0000256" key="3">
    <source>
        <dbReference type="ARBA" id="ARBA00012663"/>
    </source>
</evidence>
<feature type="domain" description="Glycoside hydrolase family 20 catalytic" evidence="7">
    <location>
        <begin position="155"/>
        <end position="258"/>
    </location>
</feature>
<keyword evidence="6" id="KW-0732">Signal</keyword>
<dbReference type="RefSeq" id="WP_243803240.1">
    <property type="nucleotide sequence ID" value="NZ_CP094671.1"/>
</dbReference>
<dbReference type="InterPro" id="IPR029018">
    <property type="entry name" value="Hex-like_dom2"/>
</dbReference>
<dbReference type="PANTHER" id="PTHR22600">
    <property type="entry name" value="BETA-HEXOSAMINIDASE"/>
    <property type="match status" value="1"/>
</dbReference>
<organism evidence="9 10">
    <name type="scientific">Hymenobacter tibetensis</name>
    <dbReference type="NCBI Taxonomy" id="497967"/>
    <lineage>
        <taxon>Bacteria</taxon>
        <taxon>Pseudomonadati</taxon>
        <taxon>Bacteroidota</taxon>
        <taxon>Cytophagia</taxon>
        <taxon>Cytophagales</taxon>
        <taxon>Hymenobacteraceae</taxon>
        <taxon>Hymenobacter</taxon>
    </lineage>
</organism>
<keyword evidence="9" id="KW-0614">Plasmid</keyword>
<dbReference type="InterPro" id="IPR015882">
    <property type="entry name" value="HEX_bac_N"/>
</dbReference>
<dbReference type="SUPFAM" id="SSF51445">
    <property type="entry name" value="(Trans)glycosidases"/>
    <property type="match status" value="1"/>
</dbReference>
<dbReference type="Pfam" id="PF02838">
    <property type="entry name" value="Glyco_hydro_20b"/>
    <property type="match status" value="1"/>
</dbReference>
<dbReference type="EC" id="3.2.1.52" evidence="3"/>
<reference evidence="9 10" key="1">
    <citation type="submission" date="2022-03" db="EMBL/GenBank/DDBJ databases">
        <title>Hymenobactersp. isolated from the air.</title>
        <authorList>
            <person name="Won M."/>
            <person name="Kwon S.-W."/>
        </authorList>
    </citation>
    <scope>NUCLEOTIDE SEQUENCE [LARGE SCALE GENOMIC DNA]</scope>
    <source>
        <strain evidence="9 10">KACC 21982</strain>
        <plasmid evidence="9 10">unnamed2</plasmid>
    </source>
</reference>
<dbReference type="Pfam" id="PF00728">
    <property type="entry name" value="Glyco_hydro_20"/>
    <property type="match status" value="1"/>
</dbReference>
<feature type="signal peptide" evidence="6">
    <location>
        <begin position="1"/>
        <end position="23"/>
    </location>
</feature>
<dbReference type="Gene3D" id="3.30.379.10">
    <property type="entry name" value="Chitobiase/beta-hexosaminidase domain 2-like"/>
    <property type="match status" value="1"/>
</dbReference>
<feature type="domain" description="Beta-hexosaminidase bacterial type N-terminal" evidence="8">
    <location>
        <begin position="26"/>
        <end position="152"/>
    </location>
</feature>
<dbReference type="EMBL" id="CP094671">
    <property type="protein sequence ID" value="UOG77444.1"/>
    <property type="molecule type" value="Genomic_DNA"/>
</dbReference>
<comment type="similarity">
    <text evidence="2">Belongs to the glycosyl hydrolase 20 family.</text>
</comment>
<gene>
    <name evidence="9" type="ORF">MTX78_23705</name>
</gene>
<evidence type="ECO:0000256" key="1">
    <source>
        <dbReference type="ARBA" id="ARBA00001231"/>
    </source>
</evidence>
<feature type="chain" id="PRO_5045070944" description="beta-N-acetylhexosaminidase" evidence="6">
    <location>
        <begin position="24"/>
        <end position="673"/>
    </location>
</feature>
<dbReference type="PANTHER" id="PTHR22600:SF57">
    <property type="entry name" value="BETA-N-ACETYLHEXOSAMINIDASE"/>
    <property type="match status" value="1"/>
</dbReference>
<keyword evidence="10" id="KW-1185">Reference proteome</keyword>
<dbReference type="InterPro" id="IPR025705">
    <property type="entry name" value="Beta_hexosaminidase_sua/sub"/>
</dbReference>
<evidence type="ECO:0000256" key="2">
    <source>
        <dbReference type="ARBA" id="ARBA00006285"/>
    </source>
</evidence>